<comment type="caution">
    <text evidence="7">The sequence shown here is derived from an EMBL/GenBank/DDBJ whole genome shotgun (WGS) entry which is preliminary data.</text>
</comment>
<keyword evidence="3" id="KW-0238">DNA-binding</keyword>
<reference evidence="7 8" key="1">
    <citation type="submission" date="2022-03" db="EMBL/GenBank/DDBJ databases">
        <title>Genome data of Colletotrichum spp.</title>
        <authorList>
            <person name="Utami Y.D."/>
            <person name="Hiruma K."/>
        </authorList>
    </citation>
    <scope>NUCLEOTIDE SEQUENCE [LARGE SCALE GENOMIC DNA]</scope>
    <source>
        <strain evidence="7 8">MAFF 239500</strain>
    </source>
</reference>
<dbReference type="Proteomes" id="UP001055115">
    <property type="component" value="Unassembled WGS sequence"/>
</dbReference>
<dbReference type="GeneID" id="73323688"/>
<keyword evidence="4" id="KW-0804">Transcription</keyword>
<sequence length="282" mass="30564">MACTFNRATKVKKRVSAARAGSEKDLVARLNRIEQALEAARRNQNAGEGRDVSMSPSSSSAPMSVGTDPPANDGTPDTTQGRDYDSSVRASGATAGKMHFAGFYLGDISSYNGIPFFSPDGQDWIRSRAGEDASFQTLFGMGPLWHSQNPVPIFLDFPQSNSGGELPDRTVVEEYLARFRASQFGLSFPLIDFVLFSGTIDLAYRSPQSALTLEVVTAKACVFAFFAVVSLFQREWKSTPEIDGEACAGAAQNLMATILQDTNMTALQTVFMLVNFVAQCFT</sequence>
<accession>A0AA37L9V6</accession>
<dbReference type="GO" id="GO:0003677">
    <property type="term" value="F:DNA binding"/>
    <property type="evidence" value="ECO:0007669"/>
    <property type="project" value="UniProtKB-KW"/>
</dbReference>
<evidence type="ECO:0000256" key="6">
    <source>
        <dbReference type="SAM" id="MobiDB-lite"/>
    </source>
</evidence>
<evidence type="ECO:0000256" key="1">
    <source>
        <dbReference type="ARBA" id="ARBA00004123"/>
    </source>
</evidence>
<comment type="subcellular location">
    <subcellularLocation>
        <location evidence="1">Nucleus</location>
    </subcellularLocation>
</comment>
<feature type="compositionally biased region" description="Low complexity" evidence="6">
    <location>
        <begin position="53"/>
        <end position="64"/>
    </location>
</feature>
<dbReference type="GO" id="GO:0003700">
    <property type="term" value="F:DNA-binding transcription factor activity"/>
    <property type="evidence" value="ECO:0007669"/>
    <property type="project" value="InterPro"/>
</dbReference>
<evidence type="ECO:0000313" key="7">
    <source>
        <dbReference type="EMBL" id="GKT42705.1"/>
    </source>
</evidence>
<organism evidence="7 8">
    <name type="scientific">Colletotrichum spaethianum</name>
    <dbReference type="NCBI Taxonomy" id="700344"/>
    <lineage>
        <taxon>Eukaryota</taxon>
        <taxon>Fungi</taxon>
        <taxon>Dikarya</taxon>
        <taxon>Ascomycota</taxon>
        <taxon>Pezizomycotina</taxon>
        <taxon>Sordariomycetes</taxon>
        <taxon>Hypocreomycetidae</taxon>
        <taxon>Glomerellales</taxon>
        <taxon>Glomerellaceae</taxon>
        <taxon>Colletotrichum</taxon>
        <taxon>Colletotrichum spaethianum species complex</taxon>
    </lineage>
</organism>
<evidence type="ECO:0000256" key="3">
    <source>
        <dbReference type="ARBA" id="ARBA00023125"/>
    </source>
</evidence>
<evidence type="ECO:0000256" key="2">
    <source>
        <dbReference type="ARBA" id="ARBA00023015"/>
    </source>
</evidence>
<name>A0AA37L9V6_9PEZI</name>
<dbReference type="RefSeq" id="XP_049125055.1">
    <property type="nucleotide sequence ID" value="XM_049269098.1"/>
</dbReference>
<keyword evidence="5" id="KW-0539">Nucleus</keyword>
<gene>
    <name evidence="7" type="ORF">ColSpa_02886</name>
</gene>
<keyword evidence="8" id="KW-1185">Reference proteome</keyword>
<dbReference type="AlphaFoldDB" id="A0AA37L9V6"/>
<evidence type="ECO:0000256" key="4">
    <source>
        <dbReference type="ARBA" id="ARBA00023163"/>
    </source>
</evidence>
<keyword evidence="2" id="KW-0805">Transcription regulation</keyword>
<dbReference type="PANTHER" id="PTHR46910">
    <property type="entry name" value="TRANSCRIPTION FACTOR PDR1"/>
    <property type="match status" value="1"/>
</dbReference>
<dbReference type="GO" id="GO:0005634">
    <property type="term" value="C:nucleus"/>
    <property type="evidence" value="ECO:0007669"/>
    <property type="project" value="UniProtKB-SubCell"/>
</dbReference>
<evidence type="ECO:0000313" key="8">
    <source>
        <dbReference type="Proteomes" id="UP001055115"/>
    </source>
</evidence>
<proteinExistence type="predicted"/>
<dbReference type="PANTHER" id="PTHR46910:SF37">
    <property type="entry name" value="ZN(II)2CYS6 TRANSCRIPTION FACTOR (EUROFUNG)"/>
    <property type="match status" value="1"/>
</dbReference>
<evidence type="ECO:0000256" key="5">
    <source>
        <dbReference type="ARBA" id="ARBA00023242"/>
    </source>
</evidence>
<dbReference type="EMBL" id="BQXU01000005">
    <property type="protein sequence ID" value="GKT42705.1"/>
    <property type="molecule type" value="Genomic_DNA"/>
</dbReference>
<feature type="region of interest" description="Disordered" evidence="6">
    <location>
        <begin position="40"/>
        <end position="87"/>
    </location>
</feature>
<protein>
    <submittedName>
        <fullName evidence="7">Uncharacterized protein</fullName>
    </submittedName>
</protein>
<dbReference type="InterPro" id="IPR050987">
    <property type="entry name" value="AtrR-like"/>
</dbReference>